<organism evidence="2 3">
    <name type="scientific">Tolypocladium capitatum</name>
    <dbReference type="NCBI Taxonomy" id="45235"/>
    <lineage>
        <taxon>Eukaryota</taxon>
        <taxon>Fungi</taxon>
        <taxon>Dikarya</taxon>
        <taxon>Ascomycota</taxon>
        <taxon>Pezizomycotina</taxon>
        <taxon>Sordariomycetes</taxon>
        <taxon>Hypocreomycetidae</taxon>
        <taxon>Hypocreales</taxon>
        <taxon>Ophiocordycipitaceae</taxon>
        <taxon>Tolypocladium</taxon>
    </lineage>
</organism>
<dbReference type="EMBL" id="NRSZ01000541">
    <property type="protein sequence ID" value="PNY26528.1"/>
    <property type="molecule type" value="Genomic_DNA"/>
</dbReference>
<gene>
    <name evidence="2" type="ORF">TCAP_03548</name>
</gene>
<feature type="region of interest" description="Disordered" evidence="1">
    <location>
        <begin position="265"/>
        <end position="352"/>
    </location>
</feature>
<comment type="caution">
    <text evidence="2">The sequence shown here is derived from an EMBL/GenBank/DDBJ whole genome shotgun (WGS) entry which is preliminary data.</text>
</comment>
<evidence type="ECO:0000256" key="1">
    <source>
        <dbReference type="SAM" id="MobiDB-lite"/>
    </source>
</evidence>
<keyword evidence="3" id="KW-1185">Reference proteome</keyword>
<dbReference type="OrthoDB" id="4923818at2759"/>
<protein>
    <submittedName>
        <fullName evidence="2">Uncharacterized protein</fullName>
    </submittedName>
</protein>
<reference evidence="2 3" key="1">
    <citation type="submission" date="2017-08" db="EMBL/GenBank/DDBJ databases">
        <title>Harnessing the power of phylogenomics to disentangle the directionality and signatures of interkingdom host jumping in the parasitic fungal genus Tolypocladium.</title>
        <authorList>
            <person name="Quandt C.A."/>
            <person name="Patterson W."/>
            <person name="Spatafora J.W."/>
        </authorList>
    </citation>
    <scope>NUCLEOTIDE SEQUENCE [LARGE SCALE GENOMIC DNA]</scope>
    <source>
        <strain evidence="2 3">CBS 113982</strain>
    </source>
</reference>
<proteinExistence type="predicted"/>
<feature type="compositionally biased region" description="Basic and acidic residues" evidence="1">
    <location>
        <begin position="282"/>
        <end position="301"/>
    </location>
</feature>
<feature type="compositionally biased region" description="Low complexity" evidence="1">
    <location>
        <begin position="307"/>
        <end position="327"/>
    </location>
</feature>
<feature type="region of interest" description="Disordered" evidence="1">
    <location>
        <begin position="441"/>
        <end position="516"/>
    </location>
</feature>
<sequence length="734" mass="82471">MDGAESPPDTPTVPANTGTNSPQRSEDTESEYSGYGRPTIFTDNDDESSHTAASDLSDEVGRLGEGGADSASEDLMGSQDIIKKCKELRETNIPPNPYFADLESLGRIGRSAQRINKCWRALAKVTLQALEGAENHCSREPCRQNAIAFAKLLRSGPVETTDQVLKTVNKHVSTWDDAARDYHAAQRDGTEESDGGAQHYAEFLSLTIEKGDLERTVSRLTADLERKDRELAMALAMVQRQGQGQGQGKVTTLPQDDEVLSQAGSIHKWGPDELDSLFPSLDSKDSMGESAHDSTTRDKNTPDTSDDSSSPGTGSPAGSSPSLGGLSEKTPAWDLLARSGLSDGSNEEAVNWRERAQEELHRAKQQRRLLERREEELEESKRELEESKRELEESKMELQECKREMQEQEDRLRERPSVAAKRRSSQFLGYSVNFKNLSDELEGANSIPDSPASSAFDKGSEQDLDEQRRMLRSPTSYQHRGPPTRSMAERRRSRRRHSLPVDEEQQSPWPHSPLIRDRYRAASPVMEEQREMPRSTAAVMDEQPVTARFSVTEEQHGMAPSPSPLTDEQPKLRQAPRSLDYIVTEQLRAWVEVGMFLYALVLHPLAALMRFLSSAPFLAGIDWDSWQPTPEPPRHLPTEALGHVLRQVVIFLSVHTYISCHRQRKIWLDANALTRTYLVKQFREGPGWWWLPGVDPDLMNWSKTFSPLLMTLVQTADVWAPLALARLRKMKLIE</sequence>
<evidence type="ECO:0000313" key="2">
    <source>
        <dbReference type="EMBL" id="PNY26528.1"/>
    </source>
</evidence>
<feature type="compositionally biased region" description="Basic and acidic residues" evidence="1">
    <location>
        <begin position="372"/>
        <end position="416"/>
    </location>
</feature>
<feature type="region of interest" description="Disordered" evidence="1">
    <location>
        <begin position="1"/>
        <end position="75"/>
    </location>
</feature>
<evidence type="ECO:0000313" key="3">
    <source>
        <dbReference type="Proteomes" id="UP000236621"/>
    </source>
</evidence>
<name>A0A2K3QG50_9HYPO</name>
<dbReference type="AlphaFoldDB" id="A0A2K3QG50"/>
<accession>A0A2K3QG50</accession>
<feature type="region of interest" description="Disordered" evidence="1">
    <location>
        <begin position="372"/>
        <end position="425"/>
    </location>
</feature>
<feature type="compositionally biased region" description="Polar residues" evidence="1">
    <location>
        <begin position="13"/>
        <end position="23"/>
    </location>
</feature>
<dbReference type="Proteomes" id="UP000236621">
    <property type="component" value="Unassembled WGS sequence"/>
</dbReference>
<feature type="compositionally biased region" description="Basic and acidic residues" evidence="1">
    <location>
        <begin position="458"/>
        <end position="469"/>
    </location>
</feature>
<dbReference type="STRING" id="45235.A0A2K3QG50"/>